<evidence type="ECO:0000313" key="2">
    <source>
        <dbReference type="EMBL" id="KXG45615.1"/>
    </source>
</evidence>
<sequence length="142" mass="15561">MPNPGKKPNNGFTTEREVGGERRSIRHFHDGRVSSQREGPAGPVRPPNNSNFLSRANSVEATPEATTPHIVNVPKFEDLKCDAETAAEIVQFCGDLDKILQQLPADQLPAHLIPAGKDTNSISKQWEKMGGKDRTGQSDIHK</sequence>
<evidence type="ECO:0000313" key="3">
    <source>
        <dbReference type="Proteomes" id="UP000070168"/>
    </source>
</evidence>
<dbReference type="Proteomes" id="UP000070168">
    <property type="component" value="Unassembled WGS sequence"/>
</dbReference>
<gene>
    <name evidence="2" type="ORF">PGRI_033820</name>
</gene>
<comment type="caution">
    <text evidence="2">The sequence shown here is derived from an EMBL/GenBank/DDBJ whole genome shotgun (WGS) entry which is preliminary data.</text>
</comment>
<feature type="region of interest" description="Disordered" evidence="1">
    <location>
        <begin position="1"/>
        <end position="67"/>
    </location>
</feature>
<dbReference type="OrthoDB" id="4332220at2759"/>
<name>A0A135L9G9_PENPA</name>
<protein>
    <submittedName>
        <fullName evidence="2">Uncharacterized protein</fullName>
    </submittedName>
</protein>
<proteinExistence type="predicted"/>
<accession>A0A135L9G9</accession>
<feature type="region of interest" description="Disordered" evidence="1">
    <location>
        <begin position="111"/>
        <end position="142"/>
    </location>
</feature>
<dbReference type="EMBL" id="LHQR01000070">
    <property type="protein sequence ID" value="KXG45615.1"/>
    <property type="molecule type" value="Genomic_DNA"/>
</dbReference>
<dbReference type="GeneID" id="63706395"/>
<keyword evidence="3" id="KW-1185">Reference proteome</keyword>
<dbReference type="RefSeq" id="XP_040644151.1">
    <property type="nucleotide sequence ID" value="XM_040791095.1"/>
</dbReference>
<feature type="compositionally biased region" description="Basic and acidic residues" evidence="1">
    <location>
        <begin position="125"/>
        <end position="142"/>
    </location>
</feature>
<evidence type="ECO:0000256" key="1">
    <source>
        <dbReference type="SAM" id="MobiDB-lite"/>
    </source>
</evidence>
<feature type="compositionally biased region" description="Polar residues" evidence="1">
    <location>
        <begin position="47"/>
        <end position="60"/>
    </location>
</feature>
<feature type="compositionally biased region" description="Basic and acidic residues" evidence="1">
    <location>
        <begin position="14"/>
        <end position="32"/>
    </location>
</feature>
<reference evidence="2 3" key="1">
    <citation type="journal article" date="2016" name="BMC Genomics">
        <title>Genome sequencing and secondary metabolism of the postharvest pathogen Penicillium griseofulvum.</title>
        <authorList>
            <person name="Banani H."/>
            <person name="Marcet-Houben M."/>
            <person name="Ballester A.R."/>
            <person name="Abbruscato P."/>
            <person name="Gonzalez-Candelas L."/>
            <person name="Gabaldon T."/>
            <person name="Spadaro D."/>
        </authorList>
    </citation>
    <scope>NUCLEOTIDE SEQUENCE [LARGE SCALE GENOMIC DNA]</scope>
    <source>
        <strain evidence="2 3">PG3</strain>
    </source>
</reference>
<dbReference type="AlphaFoldDB" id="A0A135L9G9"/>
<organism evidence="2 3">
    <name type="scientific">Penicillium patulum</name>
    <name type="common">Penicillium griseofulvum</name>
    <dbReference type="NCBI Taxonomy" id="5078"/>
    <lineage>
        <taxon>Eukaryota</taxon>
        <taxon>Fungi</taxon>
        <taxon>Dikarya</taxon>
        <taxon>Ascomycota</taxon>
        <taxon>Pezizomycotina</taxon>
        <taxon>Eurotiomycetes</taxon>
        <taxon>Eurotiomycetidae</taxon>
        <taxon>Eurotiales</taxon>
        <taxon>Aspergillaceae</taxon>
        <taxon>Penicillium</taxon>
    </lineage>
</organism>